<name>A0AAU7UFS8_9DEIO</name>
<feature type="domain" description="N-acetyltransferase" evidence="1">
    <location>
        <begin position="8"/>
        <end position="155"/>
    </location>
</feature>
<sequence>MLPPDSTPGLMSGPAPTPDEILALWHAAFPSHPVHPAGLRARLDASDPQLWLRLDGQLVGWAALRSVAGQERGHLRALLVHPEQQGRGVGAGLLAEAEHRLRQAGHRTIVPGAEHLHFFPGVPAQAAAYFERRGYQFDGDVSHDLALLPAELPAARLPASMHLQPATSPDLVQQAQAFAASFSARWGSDLGRIADQNPLQILTLLDGGQLIGFALTGTEDDPAILPSCLYPGGLRAAQGLPDTARTGGLGPFGIAEARRGEGLGWGFFLACAAHLRERGVQVMGVDWTRLPDFYLRAGGRIWSSWHHVHRAL</sequence>
<keyword evidence="2" id="KW-0614">Plasmid</keyword>
<organism evidence="2">
    <name type="scientific">Deinococcus sonorensis KR-87</name>
    <dbReference type="NCBI Taxonomy" id="694439"/>
    <lineage>
        <taxon>Bacteria</taxon>
        <taxon>Thermotogati</taxon>
        <taxon>Deinococcota</taxon>
        <taxon>Deinococci</taxon>
        <taxon>Deinococcales</taxon>
        <taxon>Deinococcaceae</taxon>
        <taxon>Deinococcus</taxon>
    </lineage>
</organism>
<dbReference type="Pfam" id="PF00583">
    <property type="entry name" value="Acetyltransf_1"/>
    <property type="match status" value="1"/>
</dbReference>
<dbReference type="AlphaFoldDB" id="A0AAU7UFS8"/>
<dbReference type="SUPFAM" id="SSF55729">
    <property type="entry name" value="Acyl-CoA N-acyltransferases (Nat)"/>
    <property type="match status" value="2"/>
</dbReference>
<dbReference type="KEGG" id="dsc:ABOD76_21850"/>
<dbReference type="RefSeq" id="WP_350245487.1">
    <property type="nucleotide sequence ID" value="NZ_CP158300.1"/>
</dbReference>
<dbReference type="EC" id="2.3.1.-" evidence="2"/>
<proteinExistence type="predicted"/>
<dbReference type="InterPro" id="IPR016181">
    <property type="entry name" value="Acyl_CoA_acyltransferase"/>
</dbReference>
<gene>
    <name evidence="2" type="ORF">ABOD76_21850</name>
</gene>
<dbReference type="CDD" id="cd04301">
    <property type="entry name" value="NAT_SF"/>
    <property type="match status" value="1"/>
</dbReference>
<accession>A0AAU7UFS8</accession>
<dbReference type="PANTHER" id="PTHR43617">
    <property type="entry name" value="L-AMINO ACID N-ACETYLTRANSFERASE"/>
    <property type="match status" value="1"/>
</dbReference>
<reference evidence="2" key="1">
    <citation type="submission" date="2024-06" db="EMBL/GenBank/DDBJ databases">
        <title>Draft Genome Sequence of Deinococcus sonorensis Type Strain KR-87, a Biofilm Producing Representative of the Genus Deinococcus.</title>
        <authorList>
            <person name="Boren L.S."/>
            <person name="Grosso R.A."/>
            <person name="Hugenberg-Cox A.N."/>
            <person name="Hill J.T.E."/>
            <person name="Albert C.M."/>
            <person name="Tuohy J.M."/>
        </authorList>
    </citation>
    <scope>NUCLEOTIDE SEQUENCE</scope>
    <source>
        <strain evidence="2">KR-87</strain>
        <plasmid evidence="2">pDson02</plasmid>
    </source>
</reference>
<dbReference type="GO" id="GO:0016747">
    <property type="term" value="F:acyltransferase activity, transferring groups other than amino-acyl groups"/>
    <property type="evidence" value="ECO:0007669"/>
    <property type="project" value="InterPro"/>
</dbReference>
<dbReference type="InterPro" id="IPR050276">
    <property type="entry name" value="MshD_Acetyltransferase"/>
</dbReference>
<dbReference type="PROSITE" id="PS51186">
    <property type="entry name" value="GNAT"/>
    <property type="match status" value="1"/>
</dbReference>
<dbReference type="Gene3D" id="3.40.630.30">
    <property type="match status" value="2"/>
</dbReference>
<evidence type="ECO:0000259" key="1">
    <source>
        <dbReference type="PROSITE" id="PS51186"/>
    </source>
</evidence>
<keyword evidence="2" id="KW-0012">Acyltransferase</keyword>
<dbReference type="InterPro" id="IPR000182">
    <property type="entry name" value="GNAT_dom"/>
</dbReference>
<geneLocation type="plasmid" evidence="2">
    <name>pDson02</name>
</geneLocation>
<protein>
    <submittedName>
        <fullName evidence="2">GNAT family N-acetyltransferase</fullName>
        <ecNumber evidence="2">2.3.1.-</ecNumber>
    </submittedName>
</protein>
<evidence type="ECO:0000313" key="2">
    <source>
        <dbReference type="EMBL" id="XBV87337.1"/>
    </source>
</evidence>
<keyword evidence="2" id="KW-0808">Transferase</keyword>
<dbReference type="EMBL" id="CP158300">
    <property type="protein sequence ID" value="XBV87337.1"/>
    <property type="molecule type" value="Genomic_DNA"/>
</dbReference>